<evidence type="ECO:0000313" key="9">
    <source>
        <dbReference type="Proteomes" id="UP000011021"/>
    </source>
</evidence>
<dbReference type="InterPro" id="IPR036052">
    <property type="entry name" value="TrpB-like_PALP_sf"/>
</dbReference>
<dbReference type="Gene3D" id="3.40.50.1100">
    <property type="match status" value="2"/>
</dbReference>
<sequence>MITAAEARGEIRPGDTLIEATSGNTGIALAMVAAVKGYRMVLIMPETQSLERRQSMQAYGAELVLVSKEEGMEGARDLALAMQAEGRGRVLDQFSNDDNWRAHYRSTGPEIWRQTAGRVTHFVSAMGTTGTITGVSRFLKEQRETIRIIGAQPAEGASIAGIRAWPPGYKPAIRAQARIDRVEEVSQQAAEEMTRRLAREEGIFCGVSSGGAAVIALRVAEQLAAERSAAARQAPTSDGVPAPGAVEPATVVFIVCDRGDRYLSTGLFAG</sequence>
<keyword evidence="9" id="KW-1185">Reference proteome</keyword>
<evidence type="ECO:0000313" key="8">
    <source>
        <dbReference type="EMBL" id="EFV94943.1"/>
    </source>
</evidence>
<evidence type="ECO:0000256" key="6">
    <source>
        <dbReference type="ARBA" id="ARBA00079153"/>
    </source>
</evidence>
<dbReference type="PANTHER" id="PTHR10314">
    <property type="entry name" value="CYSTATHIONINE BETA-SYNTHASE"/>
    <property type="match status" value="1"/>
</dbReference>
<dbReference type="Proteomes" id="UP000011021">
    <property type="component" value="Unassembled WGS sequence"/>
</dbReference>
<evidence type="ECO:0000256" key="5">
    <source>
        <dbReference type="ARBA" id="ARBA00078257"/>
    </source>
</evidence>
<protein>
    <recommendedName>
        <fullName evidence="4">Cysteine synthase B</fullName>
    </recommendedName>
    <alternativeName>
        <fullName evidence="5">O-acetylserine (thiol)-lyase B</fullName>
    </alternativeName>
    <alternativeName>
        <fullName evidence="6">O-acetylserine sulfhydrylase B</fullName>
    </alternativeName>
</protein>
<dbReference type="AlphaFoldDB" id="E7RXE7"/>
<name>E7RXE7_9BURK</name>
<dbReference type="InterPro" id="IPR050214">
    <property type="entry name" value="Cys_Synth/Cystath_Beta-Synth"/>
</dbReference>
<comment type="caution">
    <text evidence="8">The sequence shown here is derived from an EMBL/GenBank/DDBJ whole genome shotgun (WGS) entry which is preliminary data.</text>
</comment>
<dbReference type="EMBL" id="AEQP01000008">
    <property type="protein sequence ID" value="EFV94943.1"/>
    <property type="molecule type" value="Genomic_DNA"/>
</dbReference>
<feature type="domain" description="Tryptophan synthase beta chain-like PALP" evidence="7">
    <location>
        <begin position="6"/>
        <end position="226"/>
    </location>
</feature>
<comment type="cofactor">
    <cofactor evidence="1">
        <name>pyridoxal 5'-phosphate</name>
        <dbReference type="ChEBI" id="CHEBI:597326"/>
    </cofactor>
</comment>
<comment type="similarity">
    <text evidence="2">Belongs to the cysteine synthase/cystathionine beta-synthase family.</text>
</comment>
<proteinExistence type="inferred from homology"/>
<dbReference type="InterPro" id="IPR001926">
    <property type="entry name" value="TrpB-like_PALP"/>
</dbReference>
<dbReference type="FunFam" id="3.40.50.1100:FF:000003">
    <property type="entry name" value="Cystathionine beta-synthase"/>
    <property type="match status" value="1"/>
</dbReference>
<dbReference type="eggNOG" id="COG0031">
    <property type="taxonomic scope" value="Bacteria"/>
</dbReference>
<dbReference type="CDD" id="cd01561">
    <property type="entry name" value="CBS_like"/>
    <property type="match status" value="1"/>
</dbReference>
<dbReference type="GO" id="GO:0019344">
    <property type="term" value="P:cysteine biosynthetic process"/>
    <property type="evidence" value="ECO:0007669"/>
    <property type="project" value="UniProtKB-UniPathway"/>
</dbReference>
<evidence type="ECO:0000256" key="1">
    <source>
        <dbReference type="ARBA" id="ARBA00001933"/>
    </source>
</evidence>
<evidence type="ECO:0000256" key="4">
    <source>
        <dbReference type="ARBA" id="ARBA00072081"/>
    </source>
</evidence>
<dbReference type="HOGENOM" id="CLU_021018_1_0_4"/>
<evidence type="ECO:0000259" key="7">
    <source>
        <dbReference type="Pfam" id="PF00291"/>
    </source>
</evidence>
<evidence type="ECO:0000256" key="3">
    <source>
        <dbReference type="ARBA" id="ARBA00022898"/>
    </source>
</evidence>
<reference evidence="8 9" key="1">
    <citation type="submission" date="2010-12" db="EMBL/GenBank/DDBJ databases">
        <authorList>
            <person name="Muzny D."/>
            <person name="Qin X."/>
            <person name="Deng J."/>
            <person name="Jiang H."/>
            <person name="Liu Y."/>
            <person name="Qu J."/>
            <person name="Song X.-Z."/>
            <person name="Zhang L."/>
            <person name="Thornton R."/>
            <person name="Coyle M."/>
            <person name="Francisco L."/>
            <person name="Jackson L."/>
            <person name="Javaid M."/>
            <person name="Korchina V."/>
            <person name="Kovar C."/>
            <person name="Mata R."/>
            <person name="Mathew T."/>
            <person name="Ngo R."/>
            <person name="Nguyen L."/>
            <person name="Nguyen N."/>
            <person name="Okwuonu G."/>
            <person name="Ongeri F."/>
            <person name="Pham C."/>
            <person name="Simmons D."/>
            <person name="Wilczek-Boney K."/>
            <person name="Hale W."/>
            <person name="Jakkamsetti A."/>
            <person name="Pham P."/>
            <person name="Ruth R."/>
            <person name="San Lucas F."/>
            <person name="Warren J."/>
            <person name="Zhang J."/>
            <person name="Zhao Z."/>
            <person name="Zhou C."/>
            <person name="Zhu D."/>
            <person name="Lee S."/>
            <person name="Bess C."/>
            <person name="Blankenburg K."/>
            <person name="Forbes L."/>
            <person name="Fu Q."/>
            <person name="Gubbala S."/>
            <person name="Hirani K."/>
            <person name="Jayaseelan J.C."/>
            <person name="Lara F."/>
            <person name="Munidasa M."/>
            <person name="Palculict T."/>
            <person name="Patil S."/>
            <person name="Pu L.-L."/>
            <person name="Saada N."/>
            <person name="Tang L."/>
            <person name="Weissenberger G."/>
            <person name="Zhu Y."/>
            <person name="Hemphill L."/>
            <person name="Shang Y."/>
            <person name="Youmans B."/>
            <person name="Ayvaz T."/>
            <person name="Ross M."/>
            <person name="Santibanez J."/>
            <person name="Aqrawi P."/>
            <person name="Gross S."/>
            <person name="Joshi V."/>
            <person name="Fowler G."/>
            <person name="Nazareth L."/>
            <person name="Reid J."/>
            <person name="Worley K."/>
            <person name="Petrosino J."/>
            <person name="Highlander S."/>
            <person name="Gibbs R."/>
        </authorList>
    </citation>
    <scope>NUCLEOTIDE SEQUENCE [LARGE SCALE GENOMIC DNA]</scope>
    <source>
        <strain evidence="8 9">ATCC 51599</strain>
    </source>
</reference>
<evidence type="ECO:0000256" key="2">
    <source>
        <dbReference type="ARBA" id="ARBA00007103"/>
    </source>
</evidence>
<keyword evidence="3" id="KW-0663">Pyridoxal phosphate</keyword>
<organism evidence="8 9">
    <name type="scientific">Lautropia mirabilis ATCC 51599</name>
    <dbReference type="NCBI Taxonomy" id="887898"/>
    <lineage>
        <taxon>Bacteria</taxon>
        <taxon>Pseudomonadati</taxon>
        <taxon>Pseudomonadota</taxon>
        <taxon>Betaproteobacteria</taxon>
        <taxon>Burkholderiales</taxon>
        <taxon>Burkholderiaceae</taxon>
        <taxon>Lautropia</taxon>
    </lineage>
</organism>
<dbReference type="SUPFAM" id="SSF53686">
    <property type="entry name" value="Tryptophan synthase beta subunit-like PLP-dependent enzymes"/>
    <property type="match status" value="1"/>
</dbReference>
<accession>E7RXE7</accession>
<dbReference type="Pfam" id="PF00291">
    <property type="entry name" value="PALP"/>
    <property type="match status" value="1"/>
</dbReference>
<gene>
    <name evidence="8" type="ORF">HMPREF0551_1360</name>
</gene>
<dbReference type="STRING" id="887898.HMPREF0551_1360"/>
<dbReference type="UniPathway" id="UPA00136">
    <property type="reaction ID" value="UER00200"/>
</dbReference>